<sequence length="726" mass="78139">MFRQIIYMCLLLLSAWLVVETSTAQQTTFGVGNYLKVIAGTGSSVYNGDYMLASSATLNSPSSVAFLESTGEILISDTSNHRIRKILTNGTITTIAGTGTAGYNGDNILATNAQLYYPYDIAVSQLSEIIIAEFGNRIRKILTNGTITTIAGTSVGDGAYNGDFIPSTSANVKNPNAVAISQLGEVIIAGVAVDQIGQVYISVLSHSRIRKILTNGTITTIAGIGSNGYNGDGILGTMAKIFSPRGITVNQLGEVFFADSVNFRVRKISTSGIISTFAGTGNQLFNGDGLLGNSTNLSPHGVSINQLGEIFIADTNYNYIRKIVPCPLNSTQSGSDCNCFEGYFGYGTSCNLFNCNGVRYDSSGVCSSHGFCYAYNACSCQDHYNGSYCQEYSCFGISNSQPNVCSGFGKCTAKDECTCNSGYLNSTCSMFKCNNILKTDVNVCSSKGNCIAPNNCSCQTGYSGADCETFNCFGVSSSSRLVCSSIGECTAPDTCTCPTSDVTTYNKDCSAINKQNNGTNLSAQSDQTTILVAVLVPTLFIVILIIVIFVIIIIVLINRNRAKEATLNIDTVNPSEEELKSFTQSTMISDFPSQYTSSSKESQNDPMDRYTNLVKIGQGGSVFKVNDTKCNNEVKAIKVVRFDNHEDLNVAMREGIQLLKMNHPNVLKVNDFFIGNGQILCIDMTYYEMGDLNRLITGSKFCSELLIAQILFQSCSALDYIFINFG</sequence>
<dbReference type="InterPro" id="IPR013111">
    <property type="entry name" value="EGF_extracell"/>
</dbReference>
<dbReference type="Pfam" id="PF00069">
    <property type="entry name" value="Pkinase"/>
    <property type="match status" value="1"/>
</dbReference>
<dbReference type="PROSITE" id="PS00022">
    <property type="entry name" value="EGF_1"/>
    <property type="match status" value="2"/>
</dbReference>
<accession>D2UZI4</accession>
<dbReference type="eggNOG" id="KOG4659">
    <property type="taxonomic scope" value="Eukaryota"/>
</dbReference>
<dbReference type="PANTHER" id="PTHR46388:SF2">
    <property type="entry name" value="NHL REPEAT-CONTAINING PROTEIN 2"/>
    <property type="match status" value="1"/>
</dbReference>
<keyword evidence="4" id="KW-0812">Transmembrane</keyword>
<evidence type="ECO:0000313" key="9">
    <source>
        <dbReference type="Proteomes" id="UP000006671"/>
    </source>
</evidence>
<dbReference type="PROSITE" id="PS50026">
    <property type="entry name" value="EGF_3"/>
    <property type="match status" value="1"/>
</dbReference>
<dbReference type="Gene3D" id="2.10.25.10">
    <property type="entry name" value="Laminin"/>
    <property type="match status" value="2"/>
</dbReference>
<dbReference type="Pfam" id="PF07974">
    <property type="entry name" value="EGF_2"/>
    <property type="match status" value="1"/>
</dbReference>
<dbReference type="InterPro" id="IPR011042">
    <property type="entry name" value="6-blade_b-propeller_TolB-like"/>
</dbReference>
<keyword evidence="4" id="KW-0472">Membrane</keyword>
<dbReference type="KEGG" id="ngr:NAEGRDRAFT_45482"/>
<evidence type="ECO:0000256" key="3">
    <source>
        <dbReference type="PROSITE-ProRule" id="PRU00076"/>
    </source>
</evidence>
<gene>
    <name evidence="8" type="ORF">NAEGRDRAFT_45482</name>
</gene>
<evidence type="ECO:0000259" key="7">
    <source>
        <dbReference type="PROSITE" id="PS50026"/>
    </source>
</evidence>
<keyword evidence="4" id="KW-1133">Transmembrane helix</keyword>
<dbReference type="InterPro" id="IPR000742">
    <property type="entry name" value="EGF"/>
</dbReference>
<dbReference type="OrthoDB" id="409374at2759"/>
<dbReference type="GO" id="GO:0005524">
    <property type="term" value="F:ATP binding"/>
    <property type="evidence" value="ECO:0007669"/>
    <property type="project" value="InterPro"/>
</dbReference>
<dbReference type="PROSITE" id="PS50011">
    <property type="entry name" value="PROTEIN_KINASE_DOM"/>
    <property type="match status" value="1"/>
</dbReference>
<feature type="chain" id="PRO_5003037700" evidence="5">
    <location>
        <begin position="25"/>
        <end position="726"/>
    </location>
</feature>
<dbReference type="SUPFAM" id="SSF101898">
    <property type="entry name" value="NHL repeat"/>
    <property type="match status" value="1"/>
</dbReference>
<keyword evidence="3" id="KW-0245">EGF-like domain</keyword>
<evidence type="ECO:0000259" key="6">
    <source>
        <dbReference type="PROSITE" id="PS50011"/>
    </source>
</evidence>
<dbReference type="GeneID" id="8863439"/>
<dbReference type="InterPro" id="IPR011009">
    <property type="entry name" value="Kinase-like_dom_sf"/>
</dbReference>
<dbReference type="InterPro" id="IPR056822">
    <property type="entry name" value="TEN_NHL"/>
</dbReference>
<dbReference type="InterPro" id="IPR001258">
    <property type="entry name" value="NHL_repeat"/>
</dbReference>
<protein>
    <submittedName>
        <fullName evidence="8">Predicted protein</fullName>
    </submittedName>
</protein>
<dbReference type="InParanoid" id="D2UZI4"/>
<dbReference type="Pfam" id="PF25021">
    <property type="entry name" value="TEN_NHL"/>
    <property type="match status" value="1"/>
</dbReference>
<dbReference type="AlphaFoldDB" id="D2UZI4"/>
<keyword evidence="5" id="KW-0732">Signal</keyword>
<reference evidence="8 9" key="1">
    <citation type="journal article" date="2010" name="Cell">
        <title>The genome of Naegleria gruberi illuminates early eukaryotic versatility.</title>
        <authorList>
            <person name="Fritz-Laylin L.K."/>
            <person name="Prochnik S.E."/>
            <person name="Ginger M.L."/>
            <person name="Dacks J.B."/>
            <person name="Carpenter M.L."/>
            <person name="Field M.C."/>
            <person name="Kuo A."/>
            <person name="Paredez A."/>
            <person name="Chapman J."/>
            <person name="Pham J."/>
            <person name="Shu S."/>
            <person name="Neupane R."/>
            <person name="Cipriano M."/>
            <person name="Mancuso J."/>
            <person name="Tu H."/>
            <person name="Salamov A."/>
            <person name="Lindquist E."/>
            <person name="Shapiro H."/>
            <person name="Lucas S."/>
            <person name="Grigoriev I.V."/>
            <person name="Cande W.Z."/>
            <person name="Fulton C."/>
            <person name="Rokhsar D.S."/>
            <person name="Dawson S.C."/>
        </authorList>
    </citation>
    <scope>NUCLEOTIDE SEQUENCE [LARGE SCALE GENOMIC DNA]</scope>
    <source>
        <strain evidence="8 9">NEG-M</strain>
    </source>
</reference>
<keyword evidence="2 3" id="KW-1015">Disulfide bond</keyword>
<dbReference type="Pfam" id="PF01436">
    <property type="entry name" value="NHL"/>
    <property type="match status" value="1"/>
</dbReference>
<dbReference type="SUPFAM" id="SSF56112">
    <property type="entry name" value="Protein kinase-like (PK-like)"/>
    <property type="match status" value="1"/>
</dbReference>
<keyword evidence="1" id="KW-0677">Repeat</keyword>
<feature type="transmembrane region" description="Helical" evidence="4">
    <location>
        <begin position="530"/>
        <end position="557"/>
    </location>
</feature>
<dbReference type="InterPro" id="IPR000719">
    <property type="entry name" value="Prot_kinase_dom"/>
</dbReference>
<evidence type="ECO:0000313" key="8">
    <source>
        <dbReference type="EMBL" id="EFC50158.1"/>
    </source>
</evidence>
<evidence type="ECO:0000256" key="4">
    <source>
        <dbReference type="SAM" id="Phobius"/>
    </source>
</evidence>
<evidence type="ECO:0000256" key="5">
    <source>
        <dbReference type="SAM" id="SignalP"/>
    </source>
</evidence>
<comment type="caution">
    <text evidence="3">Lacks conserved residue(s) required for the propagation of feature annotation.</text>
</comment>
<name>D2UZI4_NAEGR</name>
<feature type="domain" description="Protein kinase" evidence="6">
    <location>
        <begin position="608"/>
        <end position="726"/>
    </location>
</feature>
<proteinExistence type="predicted"/>
<feature type="domain" description="EGF-like" evidence="7">
    <location>
        <begin position="435"/>
        <end position="468"/>
    </location>
</feature>
<dbReference type="VEuPathDB" id="AmoebaDB:NAEGRDRAFT_45482"/>
<keyword evidence="9" id="KW-1185">Reference proteome</keyword>
<dbReference type="Gene3D" id="1.10.510.10">
    <property type="entry name" value="Transferase(Phosphotransferase) domain 1"/>
    <property type="match status" value="1"/>
</dbReference>
<organism evidence="9">
    <name type="scientific">Naegleria gruberi</name>
    <name type="common">Amoeba</name>
    <dbReference type="NCBI Taxonomy" id="5762"/>
    <lineage>
        <taxon>Eukaryota</taxon>
        <taxon>Discoba</taxon>
        <taxon>Heterolobosea</taxon>
        <taxon>Tetramitia</taxon>
        <taxon>Eutetramitia</taxon>
        <taxon>Vahlkampfiidae</taxon>
        <taxon>Naegleria</taxon>
    </lineage>
</organism>
<dbReference type="PROSITE" id="PS01186">
    <property type="entry name" value="EGF_2"/>
    <property type="match status" value="2"/>
</dbReference>
<dbReference type="GO" id="GO:0004672">
    <property type="term" value="F:protein kinase activity"/>
    <property type="evidence" value="ECO:0007669"/>
    <property type="project" value="InterPro"/>
</dbReference>
<dbReference type="RefSeq" id="XP_002682902.1">
    <property type="nucleotide sequence ID" value="XM_002682856.1"/>
</dbReference>
<evidence type="ECO:0000256" key="1">
    <source>
        <dbReference type="ARBA" id="ARBA00022737"/>
    </source>
</evidence>
<dbReference type="eggNOG" id="KOG1225">
    <property type="taxonomic scope" value="Eukaryota"/>
</dbReference>
<feature type="signal peptide" evidence="5">
    <location>
        <begin position="1"/>
        <end position="24"/>
    </location>
</feature>
<dbReference type="PANTHER" id="PTHR46388">
    <property type="entry name" value="NHL REPEAT-CONTAINING PROTEIN 2"/>
    <property type="match status" value="1"/>
</dbReference>
<dbReference type="EMBL" id="GG738846">
    <property type="protein sequence ID" value="EFC50158.1"/>
    <property type="molecule type" value="Genomic_DNA"/>
</dbReference>
<dbReference type="Proteomes" id="UP000006671">
    <property type="component" value="Unassembled WGS sequence"/>
</dbReference>
<feature type="disulfide bond" evidence="3">
    <location>
        <begin position="458"/>
        <end position="467"/>
    </location>
</feature>
<dbReference type="Gene3D" id="2.120.10.30">
    <property type="entry name" value="TolB, C-terminal domain"/>
    <property type="match status" value="2"/>
</dbReference>
<evidence type="ECO:0000256" key="2">
    <source>
        <dbReference type="ARBA" id="ARBA00023157"/>
    </source>
</evidence>